<organism evidence="2 3">
    <name type="scientific">Rhodococcus cerastii</name>
    <dbReference type="NCBI Taxonomy" id="908616"/>
    <lineage>
        <taxon>Bacteria</taxon>
        <taxon>Bacillati</taxon>
        <taxon>Actinomycetota</taxon>
        <taxon>Actinomycetes</taxon>
        <taxon>Mycobacteriales</taxon>
        <taxon>Nocardiaceae</taxon>
        <taxon>Rhodococcus</taxon>
    </lineage>
</organism>
<evidence type="ECO:0000313" key="3">
    <source>
        <dbReference type="Proteomes" id="UP001186104"/>
    </source>
</evidence>
<gene>
    <name evidence="2" type="ORF">R3P93_22600</name>
</gene>
<accession>A0ABU4D6K8</accession>
<sequence length="115" mass="12607">MSAPYVSIKRLVDNSLAAMLAAVEVYNKSQMTYRDEVAVMLVVNAWELALKATLRQQRQSRDADRSSRCAHRGGLMEVSGGLVRAVVIKSSAVLKPPEIDAEWLRASADRGSVDC</sequence>
<name>A0ABU4D6K8_9NOCA</name>
<dbReference type="RefSeq" id="WP_317534169.1">
    <property type="nucleotide sequence ID" value="NZ_JAWLKF010000018.1"/>
</dbReference>
<dbReference type="Proteomes" id="UP001186104">
    <property type="component" value="Unassembled WGS sequence"/>
</dbReference>
<evidence type="ECO:0000259" key="1">
    <source>
        <dbReference type="Pfam" id="PF12358"/>
    </source>
</evidence>
<comment type="caution">
    <text evidence="2">The sequence shown here is derived from an EMBL/GenBank/DDBJ whole genome shotgun (WGS) entry which is preliminary data.</text>
</comment>
<keyword evidence="3" id="KW-1185">Reference proteome</keyword>
<dbReference type="EMBL" id="JAWLKF010000018">
    <property type="protein sequence ID" value="MDV6305364.1"/>
    <property type="molecule type" value="Genomic_DNA"/>
</dbReference>
<protein>
    <recommendedName>
        <fullName evidence="1">DUF3644 domain-containing protein</fullName>
    </recommendedName>
</protein>
<dbReference type="Pfam" id="PF12358">
    <property type="entry name" value="DUF3644"/>
    <property type="match status" value="1"/>
</dbReference>
<evidence type="ECO:0000313" key="2">
    <source>
        <dbReference type="EMBL" id="MDV6305364.1"/>
    </source>
</evidence>
<dbReference type="InterPro" id="IPR022104">
    <property type="entry name" value="DUF3644"/>
</dbReference>
<proteinExistence type="predicted"/>
<feature type="domain" description="DUF3644" evidence="1">
    <location>
        <begin position="10"/>
        <end position="62"/>
    </location>
</feature>
<reference evidence="2 3" key="1">
    <citation type="submission" date="2023-10" db="EMBL/GenBank/DDBJ databases">
        <title>Development of a sustainable strategy for remediation of hydrocarbon-contaminated territories based on the waste exchange concept.</title>
        <authorList>
            <person name="Krivoruchko A."/>
        </authorList>
    </citation>
    <scope>NUCLEOTIDE SEQUENCE [LARGE SCALE GENOMIC DNA]</scope>
    <source>
        <strain evidence="2 3">IEGM 1327</strain>
    </source>
</reference>